<dbReference type="PANTHER" id="PTHR11246:SF1">
    <property type="entry name" value="PRE-MRNA-PROCESSING FACTOR 6"/>
    <property type="match status" value="1"/>
</dbReference>
<dbReference type="FunFam" id="1.25.40.10:FF:000256">
    <property type="entry name" value="Probable pre-mRNA splicing factor prp1"/>
    <property type="match status" value="1"/>
</dbReference>
<sequence>MSGRKDFLSQQAPENYVAGLGRGATGFVTRSDLGPSREGPSDDQIKEALAKRAAQLGSAAPTAYGIPEKKEDDDDEERYQDPDSEVGLFAHGAYDREDDEADRIYQSVDDRMEKRRKKSRQDREKREEDEYNRKNPKIQQQFADLKRNLANVTDEEWESIPEVGDLTGKNRRTKANLRKRFYAVPDSVIAGVASQGQMDTSISAADGPEGDGAATSLAEFGAAREKQLVARLDQAGTSSSVSGGSGTATSVDVKGYMTSLDADFNPSSMNVGDIKRARDLLESVIKTNPKHAPGWLAAARLEEYAGKTVAARNVIARACETCPKSEDLWLENIRLNERANGKIIAARGLKLNDKSIRLWTAAMNLESEPRAKKKVLRLALDAVPESVTLWKEAVNLEESEEDAKLMLSKAVEVIPLSVELWLALARLEEKDVAMRIINKARATIPTSYEIYVAGARLQEQSGSIALVGKIMKTCAETMARLGVMLKREDWIAEAERCEEDGSNETAMAIVKYTLAHGIEDSDERLSIWKEDARGSIARGKLWTARAIYLLAASHFPENESIWIDLINLERKRGSQELIMEALRDGINAVPYSKSLWIMLAKEKWNSGDQEGARKQLALAFHQLQGHSEEEVYFAGVEMEMQINNITAARTHLKAAREQVDTDRVYIKSVAFERQQGNTDEALALVNEGLSKFPGAGKLWMQKGQIYEGLDKMANAREAYNAGTRASPKSVPLWILLSRLDERSGAVVKARSVLDRGRIAVPKNEMLWVESVRLERRVGNLTASANLMAQAQKACPHSGVLLAERIFHLETRTQRRPLVFDAMKNSKGAASPLLLATAARIFWAERKLDSATRWFENALSTDPDNGDIWAWYYKFLLEYGTEEKKTETLKMIAATNPKHGELWASVKKDPKNVGFTPGQVLEKVIPMLGQAA</sequence>
<organism evidence="10 11">
    <name type="scientific">Aulographum hederae CBS 113979</name>
    <dbReference type="NCBI Taxonomy" id="1176131"/>
    <lineage>
        <taxon>Eukaryota</taxon>
        <taxon>Fungi</taxon>
        <taxon>Dikarya</taxon>
        <taxon>Ascomycota</taxon>
        <taxon>Pezizomycotina</taxon>
        <taxon>Dothideomycetes</taxon>
        <taxon>Pleosporomycetidae</taxon>
        <taxon>Aulographales</taxon>
        <taxon>Aulographaceae</taxon>
    </lineage>
</organism>
<comment type="subcellular location">
    <subcellularLocation>
        <location evidence="1">Nucleus</location>
    </subcellularLocation>
</comment>
<keyword evidence="3" id="KW-0507">mRNA processing</keyword>
<dbReference type="Pfam" id="PF06424">
    <property type="entry name" value="PRP1_N"/>
    <property type="match status" value="1"/>
</dbReference>
<feature type="repeat" description="TPR" evidence="7">
    <location>
        <begin position="831"/>
        <end position="864"/>
    </location>
</feature>
<evidence type="ECO:0000256" key="4">
    <source>
        <dbReference type="ARBA" id="ARBA00022737"/>
    </source>
</evidence>
<name>A0A6G1GXT7_9PEZI</name>
<reference evidence="10" key="1">
    <citation type="journal article" date="2020" name="Stud. Mycol.">
        <title>101 Dothideomycetes genomes: a test case for predicting lifestyles and emergence of pathogens.</title>
        <authorList>
            <person name="Haridas S."/>
            <person name="Albert R."/>
            <person name="Binder M."/>
            <person name="Bloem J."/>
            <person name="Labutti K."/>
            <person name="Salamov A."/>
            <person name="Andreopoulos B."/>
            <person name="Baker S."/>
            <person name="Barry K."/>
            <person name="Bills G."/>
            <person name="Bluhm B."/>
            <person name="Cannon C."/>
            <person name="Castanera R."/>
            <person name="Culley D."/>
            <person name="Daum C."/>
            <person name="Ezra D."/>
            <person name="Gonzalez J."/>
            <person name="Henrissat B."/>
            <person name="Kuo A."/>
            <person name="Liang C."/>
            <person name="Lipzen A."/>
            <person name="Lutzoni F."/>
            <person name="Magnuson J."/>
            <person name="Mondo S."/>
            <person name="Nolan M."/>
            <person name="Ohm R."/>
            <person name="Pangilinan J."/>
            <person name="Park H.-J."/>
            <person name="Ramirez L."/>
            <person name="Alfaro M."/>
            <person name="Sun H."/>
            <person name="Tritt A."/>
            <person name="Yoshinaga Y."/>
            <person name="Zwiers L.-H."/>
            <person name="Turgeon B."/>
            <person name="Goodwin S."/>
            <person name="Spatafora J."/>
            <person name="Crous P."/>
            <person name="Grigoriev I."/>
        </authorList>
    </citation>
    <scope>NUCLEOTIDE SEQUENCE</scope>
    <source>
        <strain evidence="10">CBS 113979</strain>
    </source>
</reference>
<evidence type="ECO:0000256" key="1">
    <source>
        <dbReference type="ARBA" id="ARBA00004123"/>
    </source>
</evidence>
<dbReference type="InterPro" id="IPR010491">
    <property type="entry name" value="PRP1_N"/>
</dbReference>
<feature type="domain" description="PRP1 splicing factor N-terminal" evidence="9">
    <location>
        <begin position="12"/>
        <end position="169"/>
    </location>
</feature>
<feature type="compositionally biased region" description="Acidic residues" evidence="8">
    <location>
        <begin position="71"/>
        <end position="84"/>
    </location>
</feature>
<feature type="compositionally biased region" description="Basic and acidic residues" evidence="8">
    <location>
        <begin position="121"/>
        <end position="133"/>
    </location>
</feature>
<dbReference type="PROSITE" id="PS50005">
    <property type="entry name" value="TPR"/>
    <property type="match status" value="1"/>
</dbReference>
<keyword evidence="7" id="KW-0802">TPR repeat</keyword>
<evidence type="ECO:0000313" key="11">
    <source>
        <dbReference type="Proteomes" id="UP000800041"/>
    </source>
</evidence>
<dbReference type="AlphaFoldDB" id="A0A6G1GXT7"/>
<evidence type="ECO:0000256" key="3">
    <source>
        <dbReference type="ARBA" id="ARBA00022664"/>
    </source>
</evidence>
<dbReference type="EMBL" id="ML977160">
    <property type="protein sequence ID" value="KAF1985773.1"/>
    <property type="molecule type" value="Genomic_DNA"/>
</dbReference>
<dbReference type="SMART" id="SM00386">
    <property type="entry name" value="HAT"/>
    <property type="match status" value="10"/>
</dbReference>
<keyword evidence="4" id="KW-0677">Repeat</keyword>
<keyword evidence="5" id="KW-0508">mRNA splicing</keyword>
<dbReference type="InterPro" id="IPR003107">
    <property type="entry name" value="HAT"/>
</dbReference>
<evidence type="ECO:0000256" key="2">
    <source>
        <dbReference type="ARBA" id="ARBA00011524"/>
    </source>
</evidence>
<proteinExistence type="predicted"/>
<dbReference type="Proteomes" id="UP000800041">
    <property type="component" value="Unassembled WGS sequence"/>
</dbReference>
<dbReference type="GO" id="GO:0071013">
    <property type="term" value="C:catalytic step 2 spliceosome"/>
    <property type="evidence" value="ECO:0007669"/>
    <property type="project" value="TreeGrafter"/>
</dbReference>
<comment type="subunit">
    <text evidence="2">Associated with the spliceosome.</text>
</comment>
<dbReference type="OrthoDB" id="440128at2759"/>
<evidence type="ECO:0000256" key="7">
    <source>
        <dbReference type="PROSITE-ProRule" id="PRU00339"/>
    </source>
</evidence>
<protein>
    <submittedName>
        <fullName evidence="10">Putative Pre-mRNA-splicing factor prp1</fullName>
    </submittedName>
</protein>
<evidence type="ECO:0000256" key="8">
    <source>
        <dbReference type="SAM" id="MobiDB-lite"/>
    </source>
</evidence>
<dbReference type="InterPro" id="IPR011990">
    <property type="entry name" value="TPR-like_helical_dom_sf"/>
</dbReference>
<dbReference type="GO" id="GO:0046540">
    <property type="term" value="C:U4/U6 x U5 tri-snRNP complex"/>
    <property type="evidence" value="ECO:0007669"/>
    <property type="project" value="TreeGrafter"/>
</dbReference>
<dbReference type="SMART" id="SM00028">
    <property type="entry name" value="TPR"/>
    <property type="match status" value="2"/>
</dbReference>
<feature type="compositionally biased region" description="Basic and acidic residues" evidence="8">
    <location>
        <begin position="39"/>
        <end position="50"/>
    </location>
</feature>
<evidence type="ECO:0000259" key="9">
    <source>
        <dbReference type="Pfam" id="PF06424"/>
    </source>
</evidence>
<evidence type="ECO:0000256" key="6">
    <source>
        <dbReference type="ARBA" id="ARBA00023242"/>
    </source>
</evidence>
<dbReference type="InterPro" id="IPR045075">
    <property type="entry name" value="Syf1-like"/>
</dbReference>
<evidence type="ECO:0000313" key="10">
    <source>
        <dbReference type="EMBL" id="KAF1985773.1"/>
    </source>
</evidence>
<dbReference type="GO" id="GO:0000244">
    <property type="term" value="P:spliceosomal tri-snRNP complex assembly"/>
    <property type="evidence" value="ECO:0007669"/>
    <property type="project" value="TreeGrafter"/>
</dbReference>
<dbReference type="Pfam" id="PF13432">
    <property type="entry name" value="TPR_16"/>
    <property type="match status" value="1"/>
</dbReference>
<gene>
    <name evidence="10" type="ORF">K402DRAFT_333750</name>
</gene>
<feature type="region of interest" description="Disordered" evidence="8">
    <location>
        <begin position="1"/>
        <end position="137"/>
    </location>
</feature>
<keyword evidence="11" id="KW-1185">Reference proteome</keyword>
<dbReference type="InterPro" id="IPR019734">
    <property type="entry name" value="TPR_rpt"/>
</dbReference>
<dbReference type="PANTHER" id="PTHR11246">
    <property type="entry name" value="PRE-MRNA SPLICING FACTOR"/>
    <property type="match status" value="1"/>
</dbReference>
<dbReference type="Pfam" id="PF13428">
    <property type="entry name" value="TPR_14"/>
    <property type="match status" value="1"/>
</dbReference>
<dbReference type="SUPFAM" id="SSF48452">
    <property type="entry name" value="TPR-like"/>
    <property type="match status" value="3"/>
</dbReference>
<dbReference type="FunFam" id="1.25.40.10:FF:001164">
    <property type="entry name" value="mRNA splicing factor (Prp1/Zer1), putative (AFU_orthologue AFUA_2G06070)"/>
    <property type="match status" value="1"/>
</dbReference>
<dbReference type="Gene3D" id="1.25.40.10">
    <property type="entry name" value="Tetratricopeptide repeat domain"/>
    <property type="match status" value="3"/>
</dbReference>
<evidence type="ECO:0000256" key="5">
    <source>
        <dbReference type="ARBA" id="ARBA00023187"/>
    </source>
</evidence>
<accession>A0A6G1GXT7</accession>
<keyword evidence="6" id="KW-0539">Nucleus</keyword>